<evidence type="ECO:0000313" key="3">
    <source>
        <dbReference type="EMBL" id="CAB3748215.1"/>
    </source>
</evidence>
<dbReference type="Pfam" id="PF01408">
    <property type="entry name" value="GFO_IDH_MocA"/>
    <property type="match status" value="1"/>
</dbReference>
<evidence type="ECO:0000259" key="2">
    <source>
        <dbReference type="Pfam" id="PF02894"/>
    </source>
</evidence>
<dbReference type="InterPro" id="IPR051450">
    <property type="entry name" value="Gfo/Idh/MocA_Oxidoreductases"/>
</dbReference>
<dbReference type="AlphaFoldDB" id="A0A6J5D5H5"/>
<proteinExistence type="predicted"/>
<keyword evidence="4" id="KW-1185">Reference proteome</keyword>
<feature type="domain" description="Gfo/Idh/MocA-like oxidoreductase N-terminal" evidence="1">
    <location>
        <begin position="4"/>
        <end position="120"/>
    </location>
</feature>
<gene>
    <name evidence="3" type="primary">gfo</name>
    <name evidence="3" type="ORF">LMG29739_00506</name>
</gene>
<dbReference type="SUPFAM" id="SSF51735">
    <property type="entry name" value="NAD(P)-binding Rossmann-fold domains"/>
    <property type="match status" value="1"/>
</dbReference>
<dbReference type="Proteomes" id="UP000494329">
    <property type="component" value="Unassembled WGS sequence"/>
</dbReference>
<dbReference type="Gene3D" id="3.40.50.720">
    <property type="entry name" value="NAD(P)-binding Rossmann-like Domain"/>
    <property type="match status" value="1"/>
</dbReference>
<dbReference type="GO" id="GO:0047061">
    <property type="term" value="F:glucose-fructose oxidoreductase activity"/>
    <property type="evidence" value="ECO:0007669"/>
    <property type="project" value="UniProtKB-EC"/>
</dbReference>
<dbReference type="Gene3D" id="3.30.360.10">
    <property type="entry name" value="Dihydrodipicolinate Reductase, domain 2"/>
    <property type="match status" value="1"/>
</dbReference>
<dbReference type="GO" id="GO:0000166">
    <property type="term" value="F:nucleotide binding"/>
    <property type="evidence" value="ECO:0007669"/>
    <property type="project" value="InterPro"/>
</dbReference>
<dbReference type="PANTHER" id="PTHR43377">
    <property type="entry name" value="BILIVERDIN REDUCTASE A"/>
    <property type="match status" value="1"/>
</dbReference>
<dbReference type="InterPro" id="IPR036291">
    <property type="entry name" value="NAD(P)-bd_dom_sf"/>
</dbReference>
<evidence type="ECO:0000313" key="4">
    <source>
        <dbReference type="Proteomes" id="UP000494329"/>
    </source>
</evidence>
<dbReference type="RefSeq" id="WP_175109171.1">
    <property type="nucleotide sequence ID" value="NZ_CADIKF010000002.1"/>
</dbReference>
<organism evidence="3 4">
    <name type="scientific">Paraburkholderia solisilvae</name>
    <dbReference type="NCBI Taxonomy" id="624376"/>
    <lineage>
        <taxon>Bacteria</taxon>
        <taxon>Pseudomonadati</taxon>
        <taxon>Pseudomonadota</taxon>
        <taxon>Betaproteobacteria</taxon>
        <taxon>Burkholderiales</taxon>
        <taxon>Burkholderiaceae</taxon>
        <taxon>Paraburkholderia</taxon>
    </lineage>
</organism>
<name>A0A6J5D5H5_9BURK</name>
<sequence length="330" mass="35183">MAVRAAIVGMGRWGQRLTLSIHGSSKIQFVAGVTRRVERAQEFADRYNIPLTSHFDDVISNRAIDAVVLATPHSQHAEQALAAIAAGKHVLCEKPLALDAVSAERCIEAAQAAGVVLAVGMNRRFLPAVRDLMTRARTGDLGTLLHVEANYSANAIGFYPAGSWRLDPSEMPCGGLTGLGINMIDAMIEMLGPVHSVVTVSSSRMLHDIDDVTAVLIEFACGASASLTTSLATPMCWRLQVFGSAAQAELRGIARLEITRRNDSPAQVFDFAPVDIERVELEAFADAVKGVAPFPVPLDDAYHCVAVCEAIVKSASSGRRVVLDPVLVAS</sequence>
<protein>
    <submittedName>
        <fullName evidence="3">Glucose--fructose oxidoreductase</fullName>
        <ecNumber evidence="3">1.1.99.28</ecNumber>
    </submittedName>
</protein>
<dbReference type="InterPro" id="IPR004104">
    <property type="entry name" value="Gfo/Idh/MocA-like_OxRdtase_C"/>
</dbReference>
<dbReference type="Pfam" id="PF02894">
    <property type="entry name" value="GFO_IDH_MocA_C"/>
    <property type="match status" value="1"/>
</dbReference>
<dbReference type="SUPFAM" id="SSF55347">
    <property type="entry name" value="Glyceraldehyde-3-phosphate dehydrogenase-like, C-terminal domain"/>
    <property type="match status" value="1"/>
</dbReference>
<dbReference type="InterPro" id="IPR000683">
    <property type="entry name" value="Gfo/Idh/MocA-like_OxRdtase_N"/>
</dbReference>
<dbReference type="EC" id="1.1.99.28" evidence="3"/>
<evidence type="ECO:0000259" key="1">
    <source>
        <dbReference type="Pfam" id="PF01408"/>
    </source>
</evidence>
<accession>A0A6J5D5H5</accession>
<reference evidence="3 4" key="1">
    <citation type="submission" date="2020-04" db="EMBL/GenBank/DDBJ databases">
        <authorList>
            <person name="De Canck E."/>
        </authorList>
    </citation>
    <scope>NUCLEOTIDE SEQUENCE [LARGE SCALE GENOMIC DNA]</scope>
    <source>
        <strain evidence="3 4">LMG 29739</strain>
    </source>
</reference>
<dbReference type="PANTHER" id="PTHR43377:SF1">
    <property type="entry name" value="BILIVERDIN REDUCTASE A"/>
    <property type="match status" value="1"/>
</dbReference>
<dbReference type="EMBL" id="CADIKF010000002">
    <property type="protein sequence ID" value="CAB3748215.1"/>
    <property type="molecule type" value="Genomic_DNA"/>
</dbReference>
<keyword evidence="3" id="KW-0560">Oxidoreductase</keyword>
<feature type="domain" description="Gfo/Idh/MocA-like oxidoreductase C-terminal" evidence="2">
    <location>
        <begin position="138"/>
        <end position="321"/>
    </location>
</feature>